<dbReference type="Proteomes" id="UP001320706">
    <property type="component" value="Unassembled WGS sequence"/>
</dbReference>
<organism evidence="1 2">
    <name type="scientific">Zalaria obscura</name>
    <dbReference type="NCBI Taxonomy" id="2024903"/>
    <lineage>
        <taxon>Eukaryota</taxon>
        <taxon>Fungi</taxon>
        <taxon>Dikarya</taxon>
        <taxon>Ascomycota</taxon>
        <taxon>Pezizomycotina</taxon>
        <taxon>Dothideomycetes</taxon>
        <taxon>Dothideomycetidae</taxon>
        <taxon>Dothideales</taxon>
        <taxon>Zalariaceae</taxon>
        <taxon>Zalaria</taxon>
    </lineage>
</organism>
<evidence type="ECO:0000313" key="2">
    <source>
        <dbReference type="Proteomes" id="UP001320706"/>
    </source>
</evidence>
<accession>A0ACC3SLQ8</accession>
<proteinExistence type="predicted"/>
<dbReference type="EMBL" id="JAMKPW020000003">
    <property type="protein sequence ID" value="KAK8219638.1"/>
    <property type="molecule type" value="Genomic_DNA"/>
</dbReference>
<name>A0ACC3SLQ8_9PEZI</name>
<keyword evidence="2" id="KW-1185">Reference proteome</keyword>
<protein>
    <submittedName>
        <fullName evidence="1">Uncharacterized protein</fullName>
    </submittedName>
</protein>
<reference evidence="1" key="1">
    <citation type="submission" date="2024-02" db="EMBL/GenBank/DDBJ databases">
        <title>Metagenome Assembled Genome of Zalaria obscura JY119.</title>
        <authorList>
            <person name="Vighnesh L."/>
            <person name="Jagadeeshwari U."/>
            <person name="Venkata Ramana C."/>
            <person name="Sasikala C."/>
        </authorList>
    </citation>
    <scope>NUCLEOTIDE SEQUENCE</scope>
    <source>
        <strain evidence="1">JY119</strain>
    </source>
</reference>
<comment type="caution">
    <text evidence="1">The sequence shown here is derived from an EMBL/GenBank/DDBJ whole genome shotgun (WGS) entry which is preliminary data.</text>
</comment>
<evidence type="ECO:0000313" key="1">
    <source>
        <dbReference type="EMBL" id="KAK8219638.1"/>
    </source>
</evidence>
<gene>
    <name evidence="1" type="ORF">M8818_000612</name>
</gene>
<sequence>MNMHIRKLSVTTKCHPLTNQIKDLWRTIIPENSVTAGLFEDVTLVITYLKQQDRSIFWTRSVYVGALLHSLIHQRCSYTPDPTHSPRSHYIDRCARLAIGLALADVRRTLGIIPVSVVRCSQELRTLLEQHPEDWERLGLVKLWILMAAVVEESNALSRAWFVSTAKKELDKVGPARRREVVDGLVDMHWKSDFLADLLGGLRTST</sequence>